<evidence type="ECO:0000313" key="3">
    <source>
        <dbReference type="Proteomes" id="UP000198281"/>
    </source>
</evidence>
<gene>
    <name evidence="2" type="ORF">SAMN06295912_1037</name>
</gene>
<sequence>MLEAAALTYGMLASFVLSSANRNRKAQRANPKIVEVFGYLLVGTSVGGAMALGGYALMVAGA</sequence>
<feature type="transmembrane region" description="Helical" evidence="1">
    <location>
        <begin position="36"/>
        <end position="60"/>
    </location>
</feature>
<keyword evidence="1" id="KW-0472">Membrane</keyword>
<dbReference type="RefSeq" id="WP_089218317.1">
    <property type="nucleotide sequence ID" value="NZ_FZOS01000003.1"/>
</dbReference>
<protein>
    <submittedName>
        <fullName evidence="2">Uncharacterized protein</fullName>
    </submittedName>
</protein>
<keyword evidence="1" id="KW-1133">Transmembrane helix</keyword>
<accession>A0A239CSA2</accession>
<dbReference type="AlphaFoldDB" id="A0A239CSA2"/>
<evidence type="ECO:0000313" key="2">
    <source>
        <dbReference type="EMBL" id="SNS22809.1"/>
    </source>
</evidence>
<proteinExistence type="predicted"/>
<keyword evidence="1" id="KW-0812">Transmembrane</keyword>
<dbReference type="EMBL" id="FZOS01000003">
    <property type="protein sequence ID" value="SNS22809.1"/>
    <property type="molecule type" value="Genomic_DNA"/>
</dbReference>
<dbReference type="Proteomes" id="UP000198281">
    <property type="component" value="Unassembled WGS sequence"/>
</dbReference>
<organism evidence="2 3">
    <name type="scientific">Edaphosphingomonas laterariae</name>
    <dbReference type="NCBI Taxonomy" id="861865"/>
    <lineage>
        <taxon>Bacteria</taxon>
        <taxon>Pseudomonadati</taxon>
        <taxon>Pseudomonadota</taxon>
        <taxon>Alphaproteobacteria</taxon>
        <taxon>Sphingomonadales</taxon>
        <taxon>Rhizorhabdaceae</taxon>
        <taxon>Edaphosphingomonas</taxon>
    </lineage>
</organism>
<name>A0A239CSA2_9SPHN</name>
<keyword evidence="3" id="KW-1185">Reference proteome</keyword>
<reference evidence="3" key="1">
    <citation type="submission" date="2017-06" db="EMBL/GenBank/DDBJ databases">
        <authorList>
            <person name="Varghese N."/>
            <person name="Submissions S."/>
        </authorList>
    </citation>
    <scope>NUCLEOTIDE SEQUENCE [LARGE SCALE GENOMIC DNA]</scope>
    <source>
        <strain evidence="3">LNB2</strain>
    </source>
</reference>
<evidence type="ECO:0000256" key="1">
    <source>
        <dbReference type="SAM" id="Phobius"/>
    </source>
</evidence>
<dbReference type="OrthoDB" id="7585218at2"/>